<keyword evidence="3" id="KW-1185">Reference proteome</keyword>
<accession>A0AAD7SDT9</accession>
<dbReference type="EMBL" id="JAINUG010000075">
    <property type="protein sequence ID" value="KAJ8400712.1"/>
    <property type="molecule type" value="Genomic_DNA"/>
</dbReference>
<dbReference type="AlphaFoldDB" id="A0AAD7SDT9"/>
<dbReference type="Proteomes" id="UP001221898">
    <property type="component" value="Unassembled WGS sequence"/>
</dbReference>
<feature type="region of interest" description="Disordered" evidence="1">
    <location>
        <begin position="113"/>
        <end position="185"/>
    </location>
</feature>
<feature type="region of interest" description="Disordered" evidence="1">
    <location>
        <begin position="1"/>
        <end position="37"/>
    </location>
</feature>
<feature type="compositionally biased region" description="Acidic residues" evidence="1">
    <location>
        <begin position="150"/>
        <end position="160"/>
    </location>
</feature>
<feature type="compositionally biased region" description="Low complexity" evidence="1">
    <location>
        <begin position="13"/>
        <end position="24"/>
    </location>
</feature>
<proteinExistence type="predicted"/>
<reference evidence="2" key="1">
    <citation type="journal article" date="2023" name="Science">
        <title>Genome structures resolve the early diversification of teleost fishes.</title>
        <authorList>
            <person name="Parey E."/>
            <person name="Louis A."/>
            <person name="Montfort J."/>
            <person name="Bouchez O."/>
            <person name="Roques C."/>
            <person name="Iampietro C."/>
            <person name="Lluch J."/>
            <person name="Castinel A."/>
            <person name="Donnadieu C."/>
            <person name="Desvignes T."/>
            <person name="Floi Bucao C."/>
            <person name="Jouanno E."/>
            <person name="Wen M."/>
            <person name="Mejri S."/>
            <person name="Dirks R."/>
            <person name="Jansen H."/>
            <person name="Henkel C."/>
            <person name="Chen W.J."/>
            <person name="Zahm M."/>
            <person name="Cabau C."/>
            <person name="Klopp C."/>
            <person name="Thompson A.W."/>
            <person name="Robinson-Rechavi M."/>
            <person name="Braasch I."/>
            <person name="Lecointre G."/>
            <person name="Bobe J."/>
            <person name="Postlethwait J.H."/>
            <person name="Berthelot C."/>
            <person name="Roest Crollius H."/>
            <person name="Guiguen Y."/>
        </authorList>
    </citation>
    <scope>NUCLEOTIDE SEQUENCE</scope>
    <source>
        <strain evidence="2">NC1722</strain>
    </source>
</reference>
<protein>
    <submittedName>
        <fullName evidence="2">Uncharacterized protein</fullName>
    </submittedName>
</protein>
<sequence length="406" mass="44607">MLSAQVGAEHSIPSTPSPTGGSSSHKTPLPPEQPQPVLWSASITNTDGIITGAKLPSGRQILRCMLYNRDTQLDAKRPGSIGALRRFEAAKVVLEQRSCKVATFGTFNAKLQSKVKRRQEHEAGAAARQARTTKEQKEMTATSSTAVLESESDEDSDTDEAAAPPAENTPCTHERKRTGTTAFIPPDILSRPSLASLATRLKITPMQQATFTREPDHGVSTLMQTLSNGSQLEERLTVVVGYVARLKLLSVPAYTKGTDEACGAIIARLTCKLLQEWLCANQVVNMAFDTTASNTGHLTAACIAIQLSLGRPLLCAAQKVTFQRLGALHKAQWMAKLLYTLKLALMEQHITFPPQDTITTRQQVLKIRVFADFITHMYATWWLTCDTAIEAAWNYLTLYHRLYKSL</sequence>
<gene>
    <name evidence="2" type="ORF">AAFF_G00394810</name>
</gene>
<organism evidence="2 3">
    <name type="scientific">Aldrovandia affinis</name>
    <dbReference type="NCBI Taxonomy" id="143900"/>
    <lineage>
        <taxon>Eukaryota</taxon>
        <taxon>Metazoa</taxon>
        <taxon>Chordata</taxon>
        <taxon>Craniata</taxon>
        <taxon>Vertebrata</taxon>
        <taxon>Euteleostomi</taxon>
        <taxon>Actinopterygii</taxon>
        <taxon>Neopterygii</taxon>
        <taxon>Teleostei</taxon>
        <taxon>Notacanthiformes</taxon>
        <taxon>Halosauridae</taxon>
        <taxon>Aldrovandia</taxon>
    </lineage>
</organism>
<comment type="caution">
    <text evidence="2">The sequence shown here is derived from an EMBL/GenBank/DDBJ whole genome shotgun (WGS) entry which is preliminary data.</text>
</comment>
<evidence type="ECO:0000256" key="1">
    <source>
        <dbReference type="SAM" id="MobiDB-lite"/>
    </source>
</evidence>
<evidence type="ECO:0000313" key="2">
    <source>
        <dbReference type="EMBL" id="KAJ8400712.1"/>
    </source>
</evidence>
<name>A0AAD7SDT9_9TELE</name>
<evidence type="ECO:0000313" key="3">
    <source>
        <dbReference type="Proteomes" id="UP001221898"/>
    </source>
</evidence>